<comment type="similarity">
    <text evidence="1">Belongs to the transglycosylase family. Rpf subfamily.</text>
</comment>
<keyword evidence="3" id="KW-0378">Hydrolase</keyword>
<dbReference type="Pfam" id="PF03990">
    <property type="entry name" value="DUF348"/>
    <property type="match status" value="1"/>
</dbReference>
<feature type="domain" description="G5" evidence="5">
    <location>
        <begin position="107"/>
        <end position="187"/>
    </location>
</feature>
<gene>
    <name evidence="6" type="ORF">ATK74_2107</name>
</gene>
<dbReference type="InterPro" id="IPR023346">
    <property type="entry name" value="Lysozyme-like_dom_sf"/>
</dbReference>
<evidence type="ECO:0000313" key="7">
    <source>
        <dbReference type="Proteomes" id="UP000226079"/>
    </source>
</evidence>
<dbReference type="InterPro" id="IPR010618">
    <property type="entry name" value="RPF"/>
</dbReference>
<dbReference type="EMBL" id="PDJC01000001">
    <property type="protein sequence ID" value="PFG17534.1"/>
    <property type="molecule type" value="Genomic_DNA"/>
</dbReference>
<dbReference type="Gene3D" id="2.20.230.10">
    <property type="entry name" value="Resuscitation-promoting factor rpfb"/>
    <property type="match status" value="1"/>
</dbReference>
<evidence type="ECO:0000313" key="6">
    <source>
        <dbReference type="EMBL" id="PFG17534.1"/>
    </source>
</evidence>
<keyword evidence="7" id="KW-1185">Reference proteome</keyword>
<organism evidence="6 7">
    <name type="scientific">Propionicimonas paludicola</name>
    <dbReference type="NCBI Taxonomy" id="185243"/>
    <lineage>
        <taxon>Bacteria</taxon>
        <taxon>Bacillati</taxon>
        <taxon>Actinomycetota</taxon>
        <taxon>Actinomycetes</taxon>
        <taxon>Propionibacteriales</taxon>
        <taxon>Nocardioidaceae</taxon>
        <taxon>Propionicimonas</taxon>
    </lineage>
</organism>
<protein>
    <submittedName>
        <fullName evidence="6">Uncharacterized protein DUF348</fullName>
    </submittedName>
</protein>
<dbReference type="Proteomes" id="UP000226079">
    <property type="component" value="Unassembled WGS sequence"/>
</dbReference>
<dbReference type="InterPro" id="IPR007137">
    <property type="entry name" value="DUF348"/>
</dbReference>
<evidence type="ECO:0000256" key="1">
    <source>
        <dbReference type="ARBA" id="ARBA00010830"/>
    </source>
</evidence>
<evidence type="ECO:0000256" key="3">
    <source>
        <dbReference type="ARBA" id="ARBA00022801"/>
    </source>
</evidence>
<dbReference type="Pfam" id="PF07501">
    <property type="entry name" value="G5"/>
    <property type="match status" value="1"/>
</dbReference>
<reference evidence="6 7" key="1">
    <citation type="submission" date="2017-10" db="EMBL/GenBank/DDBJ databases">
        <title>Sequencing the genomes of 1000 actinobacteria strains.</title>
        <authorList>
            <person name="Klenk H.-P."/>
        </authorList>
    </citation>
    <scope>NUCLEOTIDE SEQUENCE [LARGE SCALE GENOMIC DNA]</scope>
    <source>
        <strain evidence="6 7">DSM 15597</strain>
    </source>
</reference>
<dbReference type="Gene3D" id="1.10.530.10">
    <property type="match status" value="1"/>
</dbReference>
<dbReference type="SMART" id="SM01208">
    <property type="entry name" value="G5"/>
    <property type="match status" value="1"/>
</dbReference>
<evidence type="ECO:0000259" key="5">
    <source>
        <dbReference type="PROSITE" id="PS51109"/>
    </source>
</evidence>
<dbReference type="GO" id="GO:0016787">
    <property type="term" value="F:hydrolase activity"/>
    <property type="evidence" value="ECO:0007669"/>
    <property type="project" value="UniProtKB-KW"/>
</dbReference>
<dbReference type="SUPFAM" id="SSF53955">
    <property type="entry name" value="Lysozyme-like"/>
    <property type="match status" value="1"/>
</dbReference>
<dbReference type="OrthoDB" id="1404170at2"/>
<keyword evidence="2 4" id="KW-0732">Signal</keyword>
<dbReference type="Pfam" id="PF06737">
    <property type="entry name" value="Transglycosylas"/>
    <property type="match status" value="1"/>
</dbReference>
<name>A0A2A9CSY0_9ACTN</name>
<dbReference type="CDD" id="cd13925">
    <property type="entry name" value="RPF"/>
    <property type="match status" value="1"/>
</dbReference>
<feature type="signal peptide" evidence="4">
    <location>
        <begin position="1"/>
        <end position="24"/>
    </location>
</feature>
<feature type="chain" id="PRO_5012766813" evidence="4">
    <location>
        <begin position="25"/>
        <end position="268"/>
    </location>
</feature>
<proteinExistence type="inferred from homology"/>
<dbReference type="PROSITE" id="PS51109">
    <property type="entry name" value="G5"/>
    <property type="match status" value="1"/>
</dbReference>
<dbReference type="RefSeq" id="WP_098460954.1">
    <property type="nucleotide sequence ID" value="NZ_PDJC01000001.1"/>
</dbReference>
<comment type="caution">
    <text evidence="6">The sequence shown here is derived from an EMBL/GenBank/DDBJ whole genome shotgun (WGS) entry which is preliminary data.</text>
</comment>
<dbReference type="InterPro" id="IPR011098">
    <property type="entry name" value="G5_dom"/>
</dbReference>
<evidence type="ECO:0000256" key="4">
    <source>
        <dbReference type="SAM" id="SignalP"/>
    </source>
</evidence>
<evidence type="ECO:0000256" key="2">
    <source>
        <dbReference type="ARBA" id="ARBA00022729"/>
    </source>
</evidence>
<accession>A0A2A9CSY0</accession>
<dbReference type="AlphaFoldDB" id="A0A2A9CSY0"/>
<sequence length="268" mass="28479">MKKTLIGLALTLALVGASGTPADAIVPAGTVDATASVTTTAPAATPNLSGKLKSVTLKVGTAKAKRIKTRAVTVADVLLARQITLGPDDYVKPALSTVLKKKMKITVYRVVTVTTTVTEKIPFAVTKIPNNTMRKGTTKVITPGQLGSAERTYTITTANGKVTAKVKVSENVLLAPVTKVVEVGTKGKALNLARMKLWNRIARCESGGRWHINTGNGYYGGLQFNLGTWRSNGGRDFASYPHKASKAEQVTVANRLYAKRGTRPWSCA</sequence>